<reference evidence="2 3" key="1">
    <citation type="submission" date="2015-11" db="EMBL/GenBank/DDBJ databases">
        <authorList>
            <person name="Sahl J."/>
            <person name="Wagner D."/>
            <person name="Keim P."/>
        </authorList>
    </citation>
    <scope>NUCLEOTIDE SEQUENCE [LARGE SCALE GENOMIC DNA]</scope>
    <source>
        <strain evidence="2 3">BDU18</strain>
    </source>
</reference>
<organism evidence="2 3">
    <name type="scientific">Burkholderia savannae</name>
    <dbReference type="NCBI Taxonomy" id="1637837"/>
    <lineage>
        <taxon>Bacteria</taxon>
        <taxon>Pseudomonadati</taxon>
        <taxon>Pseudomonadota</taxon>
        <taxon>Betaproteobacteria</taxon>
        <taxon>Burkholderiales</taxon>
        <taxon>Burkholderiaceae</taxon>
        <taxon>Burkholderia</taxon>
        <taxon>pseudomallei group</taxon>
    </lineage>
</organism>
<protein>
    <submittedName>
        <fullName evidence="2">Uncharacterized protein</fullName>
    </submittedName>
</protein>
<name>A0ABR5TCE0_9BURK</name>
<evidence type="ECO:0000256" key="1">
    <source>
        <dbReference type="SAM" id="MobiDB-lite"/>
    </source>
</evidence>
<gene>
    <name evidence="2" type="ORF">WS72_06580</name>
</gene>
<accession>A0ABR5TCE0</accession>
<feature type="compositionally biased region" description="Basic and acidic residues" evidence="1">
    <location>
        <begin position="19"/>
        <end position="29"/>
    </location>
</feature>
<evidence type="ECO:0000313" key="3">
    <source>
        <dbReference type="Proteomes" id="UP000070255"/>
    </source>
</evidence>
<dbReference type="EMBL" id="LNJQ01000001">
    <property type="protein sequence ID" value="KWZ42570.1"/>
    <property type="molecule type" value="Genomic_DNA"/>
</dbReference>
<evidence type="ECO:0000313" key="2">
    <source>
        <dbReference type="EMBL" id="KWZ42570.1"/>
    </source>
</evidence>
<feature type="region of interest" description="Disordered" evidence="1">
    <location>
        <begin position="1"/>
        <end position="40"/>
    </location>
</feature>
<proteinExistence type="predicted"/>
<comment type="caution">
    <text evidence="2">The sequence shown here is derived from an EMBL/GenBank/DDBJ whole genome shotgun (WGS) entry which is preliminary data.</text>
</comment>
<dbReference type="Proteomes" id="UP000070255">
    <property type="component" value="Unassembled WGS sequence"/>
</dbReference>
<sequence>MPSRMRTGGARIASRAGRALRDRAARESVEPTPRTPPRIGRARTCMHAAVRGVVSVFLDERDASRVLRARSSRLSNRRKRDG</sequence>
<feature type="compositionally biased region" description="Low complexity" evidence="1">
    <location>
        <begin position="1"/>
        <end position="17"/>
    </location>
</feature>
<keyword evidence="3" id="KW-1185">Reference proteome</keyword>